<keyword evidence="3" id="KW-1185">Reference proteome</keyword>
<dbReference type="EMBL" id="CP070371">
    <property type="protein sequence ID" value="QRZ14671.1"/>
    <property type="molecule type" value="Genomic_DNA"/>
</dbReference>
<protein>
    <submittedName>
        <fullName evidence="2">DUF1284 domain-containing protein</fullName>
    </submittedName>
</protein>
<evidence type="ECO:0000256" key="1">
    <source>
        <dbReference type="SAM" id="MobiDB-lite"/>
    </source>
</evidence>
<accession>A0ABX7JMF1</accession>
<dbReference type="Proteomes" id="UP000663629">
    <property type="component" value="Chromosome 2"/>
</dbReference>
<evidence type="ECO:0000313" key="2">
    <source>
        <dbReference type="EMBL" id="QRZ14671.1"/>
    </source>
</evidence>
<proteinExistence type="predicted"/>
<sequence>MLCSIGWQGRGYSPDFTENMNAIVLGRLRADPQTPVIFTVMADSICGPCPSRRGMGCVSDERISRLDSRHASALGIRSGQRMTWAEAQARATARLRPGDLGRICNGCQWLDLGICQSSLAKLQSHQHASDKTDESQCDAPRFDAHARDLRAASGDAKSAP</sequence>
<dbReference type="InterPro" id="IPR009702">
    <property type="entry name" value="DUF1284"/>
</dbReference>
<reference evidence="2 3" key="1">
    <citation type="submission" date="2021-02" db="EMBL/GenBank/DDBJ databases">
        <title>Paracoccus methylovroum sp.nov., a new methanol and methylamine utilizing methylotrophic denitrifer.</title>
        <authorList>
            <person name="Timsy T."/>
            <person name="Behrendt U."/>
            <person name="Ulrich A."/>
            <person name="Spanner T."/>
            <person name="Foesel B.U."/>
            <person name="Horn M.A."/>
            <person name="Kolb S."/>
        </authorList>
    </citation>
    <scope>NUCLEOTIDE SEQUENCE [LARGE SCALE GENOMIC DNA]</scope>
    <source>
        <strain evidence="2 3">H4-D09</strain>
    </source>
</reference>
<feature type="compositionally biased region" description="Basic and acidic residues" evidence="1">
    <location>
        <begin position="127"/>
        <end position="150"/>
    </location>
</feature>
<dbReference type="Pfam" id="PF06935">
    <property type="entry name" value="DUF1284"/>
    <property type="match status" value="1"/>
</dbReference>
<organism evidence="2 3">
    <name type="scientific">Paracoccus methylovorus</name>
    <dbReference type="NCBI Taxonomy" id="2812658"/>
    <lineage>
        <taxon>Bacteria</taxon>
        <taxon>Pseudomonadati</taxon>
        <taxon>Pseudomonadota</taxon>
        <taxon>Alphaproteobacteria</taxon>
        <taxon>Rhodobacterales</taxon>
        <taxon>Paracoccaceae</taxon>
        <taxon>Paracoccus</taxon>
    </lineage>
</organism>
<gene>
    <name evidence="2" type="ORF">JWJ88_17025</name>
</gene>
<name>A0ABX7JMF1_9RHOB</name>
<feature type="region of interest" description="Disordered" evidence="1">
    <location>
        <begin position="126"/>
        <end position="160"/>
    </location>
</feature>
<evidence type="ECO:0000313" key="3">
    <source>
        <dbReference type="Proteomes" id="UP000663629"/>
    </source>
</evidence>